<proteinExistence type="predicted"/>
<dbReference type="Pfam" id="PF00005">
    <property type="entry name" value="ABC_tran"/>
    <property type="match status" value="2"/>
</dbReference>
<keyword evidence="12" id="KW-1185">Reference proteome</keyword>
<dbReference type="CDD" id="cd03215">
    <property type="entry name" value="ABC_Carb_Monos_II"/>
    <property type="match status" value="1"/>
</dbReference>
<evidence type="ECO:0000256" key="2">
    <source>
        <dbReference type="ARBA" id="ARBA00022448"/>
    </source>
</evidence>
<dbReference type="PANTHER" id="PTHR43790:SF9">
    <property type="entry name" value="GALACTOFURANOSE TRANSPORTER ATP-BINDING PROTEIN YTFR"/>
    <property type="match status" value="1"/>
</dbReference>
<dbReference type="EMBL" id="FWFU01000006">
    <property type="protein sequence ID" value="SLN65120.1"/>
    <property type="molecule type" value="Genomic_DNA"/>
</dbReference>
<feature type="domain" description="ABC transporter" evidence="10">
    <location>
        <begin position="2"/>
        <end position="237"/>
    </location>
</feature>
<evidence type="ECO:0000256" key="7">
    <source>
        <dbReference type="ARBA" id="ARBA00022840"/>
    </source>
</evidence>
<keyword evidence="2" id="KW-0813">Transport</keyword>
<evidence type="ECO:0000256" key="9">
    <source>
        <dbReference type="ARBA" id="ARBA00023136"/>
    </source>
</evidence>
<name>A0A1X6ZYR1_9RHOB</name>
<dbReference type="GO" id="GO:0005524">
    <property type="term" value="F:ATP binding"/>
    <property type="evidence" value="ECO:0007669"/>
    <property type="project" value="UniProtKB-KW"/>
</dbReference>
<evidence type="ECO:0000256" key="4">
    <source>
        <dbReference type="ARBA" id="ARBA00022597"/>
    </source>
</evidence>
<keyword evidence="9" id="KW-0472">Membrane</keyword>
<dbReference type="Gene3D" id="3.40.50.300">
    <property type="entry name" value="P-loop containing nucleotide triphosphate hydrolases"/>
    <property type="match status" value="2"/>
</dbReference>
<keyword evidence="5" id="KW-0677">Repeat</keyword>
<comment type="subcellular location">
    <subcellularLocation>
        <location evidence="1">Cell membrane</location>
        <topology evidence="1">Peripheral membrane protein</topology>
    </subcellularLocation>
</comment>
<dbReference type="AlphaFoldDB" id="A0A1X6ZYR1"/>
<keyword evidence="7 11" id="KW-0067">ATP-binding</keyword>
<keyword evidence="4" id="KW-0762">Sugar transport</keyword>
<dbReference type="InterPro" id="IPR003439">
    <property type="entry name" value="ABC_transporter-like_ATP-bd"/>
</dbReference>
<evidence type="ECO:0000259" key="10">
    <source>
        <dbReference type="PROSITE" id="PS50893"/>
    </source>
</evidence>
<feature type="domain" description="ABC transporter" evidence="10">
    <location>
        <begin position="251"/>
        <end position="494"/>
    </location>
</feature>
<evidence type="ECO:0000256" key="5">
    <source>
        <dbReference type="ARBA" id="ARBA00022737"/>
    </source>
</evidence>
<dbReference type="GO" id="GO:0016887">
    <property type="term" value="F:ATP hydrolysis activity"/>
    <property type="evidence" value="ECO:0007669"/>
    <property type="project" value="InterPro"/>
</dbReference>
<dbReference type="GO" id="GO:0005886">
    <property type="term" value="C:plasma membrane"/>
    <property type="evidence" value="ECO:0007669"/>
    <property type="project" value="UniProtKB-SubCell"/>
</dbReference>
<dbReference type="FunFam" id="3.40.50.300:FF:000127">
    <property type="entry name" value="Ribose import ATP-binding protein RbsA"/>
    <property type="match status" value="1"/>
</dbReference>
<organism evidence="11 12">
    <name type="scientific">Roseovarius halotolerans</name>
    <dbReference type="NCBI Taxonomy" id="505353"/>
    <lineage>
        <taxon>Bacteria</taxon>
        <taxon>Pseudomonadati</taxon>
        <taxon>Pseudomonadota</taxon>
        <taxon>Alphaproteobacteria</taxon>
        <taxon>Rhodobacterales</taxon>
        <taxon>Roseobacteraceae</taxon>
        <taxon>Roseovarius</taxon>
    </lineage>
</organism>
<dbReference type="InterPro" id="IPR027417">
    <property type="entry name" value="P-loop_NTPase"/>
</dbReference>
<sequence>MLELNGITKRFPGVLALDDVQFQLKPGEIHVLFGENGAGKSTLVNVMVGNHRPEKGSYKIDGKNMLGLSPAVARKNGVSAVFQEFSLAPSLTVLDNIWLGRELTKFGRIDRKRMRALAQAKLAEMRTNLPLDAITSTLSRAQKQQTEIVKALLQHARYIIFDEPTASLADVEVQNVLRIIKELRDQGVGVVYISHRMREIRELAERVTVLRNGKYVGTIEQDEIEEDRLVSMMTGRSMIELFPNVRHMPGKEVLSISNLATESGGVRDVSLEVRAGEIVGLAGLVGCGKGRVGRACFGLESVVEGNIFLKGVPVSPRSPSQMLKSGVCYFPSDRGAEGLCLNRPISENITMSDLDAPKTGKWGLIDLNRERERAQRAAERLKLSTDNMGTRVEMLSGGNKQKILLARALLRNFDLFIFDEPTVGVDIGAKAEIYQLMRDLTEAGAAILVISSDLEEVVHISHRIYSIHEGQVVADLREGAKTEERVLASFFGKQPDTETQEIAQ</sequence>
<dbReference type="InterPro" id="IPR003593">
    <property type="entry name" value="AAA+_ATPase"/>
</dbReference>
<accession>A0A1X6ZYR1</accession>
<gene>
    <name evidence="11" type="primary">rbsA_2</name>
    <name evidence="11" type="ORF">ROH8110_03665</name>
</gene>
<dbReference type="InterPro" id="IPR050107">
    <property type="entry name" value="ABC_carbohydrate_import_ATPase"/>
</dbReference>
<dbReference type="InterPro" id="IPR017871">
    <property type="entry name" value="ABC_transporter-like_CS"/>
</dbReference>
<dbReference type="SUPFAM" id="SSF52540">
    <property type="entry name" value="P-loop containing nucleoside triphosphate hydrolases"/>
    <property type="match status" value="2"/>
</dbReference>
<evidence type="ECO:0000256" key="8">
    <source>
        <dbReference type="ARBA" id="ARBA00022967"/>
    </source>
</evidence>
<dbReference type="CDD" id="cd03216">
    <property type="entry name" value="ABC_Carb_Monos_I"/>
    <property type="match status" value="1"/>
</dbReference>
<evidence type="ECO:0000256" key="3">
    <source>
        <dbReference type="ARBA" id="ARBA00022475"/>
    </source>
</evidence>
<protein>
    <submittedName>
        <fullName evidence="11">Ribose import ATP-binding protein RbsA</fullName>
        <ecNumber evidence="11">3.6.3.17</ecNumber>
    </submittedName>
</protein>
<dbReference type="RefSeq" id="WP_085819220.1">
    <property type="nucleotide sequence ID" value="NZ_FWFU01000006.1"/>
</dbReference>
<dbReference type="PROSITE" id="PS00211">
    <property type="entry name" value="ABC_TRANSPORTER_1"/>
    <property type="match status" value="1"/>
</dbReference>
<dbReference type="EC" id="3.6.3.17" evidence="11"/>
<evidence type="ECO:0000313" key="12">
    <source>
        <dbReference type="Proteomes" id="UP000193207"/>
    </source>
</evidence>
<keyword evidence="3" id="KW-1003">Cell membrane</keyword>
<keyword evidence="8" id="KW-1278">Translocase</keyword>
<dbReference type="Proteomes" id="UP000193207">
    <property type="component" value="Unassembled WGS sequence"/>
</dbReference>
<dbReference type="PANTHER" id="PTHR43790">
    <property type="entry name" value="CARBOHYDRATE TRANSPORT ATP-BINDING PROTEIN MG119-RELATED"/>
    <property type="match status" value="1"/>
</dbReference>
<keyword evidence="11" id="KW-0378">Hydrolase</keyword>
<evidence type="ECO:0000256" key="1">
    <source>
        <dbReference type="ARBA" id="ARBA00004202"/>
    </source>
</evidence>
<evidence type="ECO:0000313" key="11">
    <source>
        <dbReference type="EMBL" id="SLN65120.1"/>
    </source>
</evidence>
<dbReference type="PROSITE" id="PS50893">
    <property type="entry name" value="ABC_TRANSPORTER_2"/>
    <property type="match status" value="2"/>
</dbReference>
<reference evidence="11 12" key="1">
    <citation type="submission" date="2017-03" db="EMBL/GenBank/DDBJ databases">
        <authorList>
            <person name="Afonso C.L."/>
            <person name="Miller P.J."/>
            <person name="Scott M.A."/>
            <person name="Spackman E."/>
            <person name="Goraichik I."/>
            <person name="Dimitrov K.M."/>
            <person name="Suarez D.L."/>
            <person name="Swayne D.E."/>
        </authorList>
    </citation>
    <scope>NUCLEOTIDE SEQUENCE [LARGE SCALE GENOMIC DNA]</scope>
    <source>
        <strain evidence="11 12">CECT 8110</strain>
    </source>
</reference>
<evidence type="ECO:0000256" key="6">
    <source>
        <dbReference type="ARBA" id="ARBA00022741"/>
    </source>
</evidence>
<dbReference type="SMART" id="SM00382">
    <property type="entry name" value="AAA"/>
    <property type="match status" value="2"/>
</dbReference>
<keyword evidence="6" id="KW-0547">Nucleotide-binding</keyword>